<reference evidence="6 7" key="1">
    <citation type="submission" date="2019-12" db="EMBL/GenBank/DDBJ databases">
        <authorList>
            <person name="Li C."/>
            <person name="Zhao J."/>
        </authorList>
    </citation>
    <scope>NUCLEOTIDE SEQUENCE [LARGE SCALE GENOMIC DNA]</scope>
    <source>
        <strain evidence="6 7">NEAU-DD11</strain>
    </source>
</reference>
<dbReference type="GO" id="GO:0004104">
    <property type="term" value="F:cholinesterase activity"/>
    <property type="evidence" value="ECO:0007669"/>
    <property type="project" value="InterPro"/>
</dbReference>
<dbReference type="PANTHER" id="PTHR11559">
    <property type="entry name" value="CARBOXYLESTERASE"/>
    <property type="match status" value="1"/>
</dbReference>
<accession>A0A7X3FWI0</accession>
<dbReference type="PROSITE" id="PS00941">
    <property type="entry name" value="CARBOXYLESTERASE_B_2"/>
    <property type="match status" value="1"/>
</dbReference>
<gene>
    <name evidence="6" type="ORF">GPY61_00135</name>
</gene>
<dbReference type="Proteomes" id="UP000443353">
    <property type="component" value="Unassembled WGS sequence"/>
</dbReference>
<dbReference type="InterPro" id="IPR002018">
    <property type="entry name" value="CarbesteraseB"/>
</dbReference>
<name>A0A7X3FWI0_9BURK</name>
<dbReference type="InterPro" id="IPR019826">
    <property type="entry name" value="Carboxylesterase_B_AS"/>
</dbReference>
<dbReference type="SUPFAM" id="SSF53474">
    <property type="entry name" value="alpha/beta-Hydrolases"/>
    <property type="match status" value="1"/>
</dbReference>
<proteinExistence type="inferred from homology"/>
<dbReference type="InterPro" id="IPR050309">
    <property type="entry name" value="Type-B_Carboxylest/Lipase"/>
</dbReference>
<dbReference type="AlphaFoldDB" id="A0A7X3FWI0"/>
<feature type="signal peptide" evidence="4">
    <location>
        <begin position="1"/>
        <end position="18"/>
    </location>
</feature>
<dbReference type="InterPro" id="IPR000997">
    <property type="entry name" value="Cholinesterase"/>
</dbReference>
<dbReference type="EC" id="3.1.1.-" evidence="4"/>
<evidence type="ECO:0000256" key="2">
    <source>
        <dbReference type="ARBA" id="ARBA00022801"/>
    </source>
</evidence>
<comment type="similarity">
    <text evidence="1 4">Belongs to the type-B carboxylesterase/lipase family.</text>
</comment>
<organism evidence="6 7">
    <name type="scientific">Massilia cellulosiltytica</name>
    <dbReference type="NCBI Taxonomy" id="2683234"/>
    <lineage>
        <taxon>Bacteria</taxon>
        <taxon>Pseudomonadati</taxon>
        <taxon>Pseudomonadota</taxon>
        <taxon>Betaproteobacteria</taxon>
        <taxon>Burkholderiales</taxon>
        <taxon>Oxalobacteraceae</taxon>
        <taxon>Telluria group</taxon>
        <taxon>Massilia</taxon>
    </lineage>
</organism>
<feature type="chain" id="PRO_5031611649" description="Carboxylic ester hydrolase" evidence="4">
    <location>
        <begin position="19"/>
        <end position="508"/>
    </location>
</feature>
<feature type="active site" description="Acyl-ester intermediate" evidence="3">
    <location>
        <position position="204"/>
    </location>
</feature>
<dbReference type="RefSeq" id="WP_160406475.1">
    <property type="nucleotide sequence ID" value="NZ_WSES01000001.1"/>
</dbReference>
<protein>
    <recommendedName>
        <fullName evidence="4">Carboxylic ester hydrolase</fullName>
        <ecNumber evidence="4">3.1.1.-</ecNumber>
    </recommendedName>
</protein>
<evidence type="ECO:0000256" key="4">
    <source>
        <dbReference type="RuleBase" id="RU361235"/>
    </source>
</evidence>
<evidence type="ECO:0000259" key="5">
    <source>
        <dbReference type="Pfam" id="PF00135"/>
    </source>
</evidence>
<dbReference type="InterPro" id="IPR029058">
    <property type="entry name" value="AB_hydrolase_fold"/>
</dbReference>
<evidence type="ECO:0000313" key="7">
    <source>
        <dbReference type="Proteomes" id="UP000443353"/>
    </source>
</evidence>
<keyword evidence="4" id="KW-0732">Signal</keyword>
<evidence type="ECO:0000313" key="6">
    <source>
        <dbReference type="EMBL" id="MVW58332.1"/>
    </source>
</evidence>
<dbReference type="Gene3D" id="3.40.50.1820">
    <property type="entry name" value="alpha/beta hydrolase"/>
    <property type="match status" value="1"/>
</dbReference>
<dbReference type="EMBL" id="WSES01000001">
    <property type="protein sequence ID" value="MVW58332.1"/>
    <property type="molecule type" value="Genomic_DNA"/>
</dbReference>
<dbReference type="PROSITE" id="PS00122">
    <property type="entry name" value="CARBOXYLESTERASE_B_1"/>
    <property type="match status" value="1"/>
</dbReference>
<feature type="active site" description="Charge relay system" evidence="3">
    <location>
        <position position="319"/>
    </location>
</feature>
<feature type="domain" description="Carboxylesterase type B" evidence="5">
    <location>
        <begin position="25"/>
        <end position="488"/>
    </location>
</feature>
<feature type="active site" description="Charge relay system" evidence="3">
    <location>
        <position position="421"/>
    </location>
</feature>
<dbReference type="Pfam" id="PF00135">
    <property type="entry name" value="COesterase"/>
    <property type="match status" value="1"/>
</dbReference>
<keyword evidence="7" id="KW-1185">Reference proteome</keyword>
<keyword evidence="2 4" id="KW-0378">Hydrolase</keyword>
<evidence type="ECO:0000256" key="3">
    <source>
        <dbReference type="PIRSR" id="PIRSR600997-1"/>
    </source>
</evidence>
<dbReference type="InterPro" id="IPR019819">
    <property type="entry name" value="Carboxylesterase_B_CS"/>
</dbReference>
<sequence>MKGAAVVAGCLLAGMAQAAQVTDPVQVTGGRIVGTAADGVNAFKGVPFAAPPVGQLRWRAPQPVVPWQGVKTAQAYAPACAQTAAWIPDPKSEDCLYLNVWAPAQAQKLPVIVWIHGGGYYGGTGAQPGYDGGNLARRGVVVVTINYRLGIFGFFAHPELTAESPDKASGNQGMEDQVAALRWVRQNIAAFGGDPARVTIMGESAGGESVAVLVASPLAKGLFQRAISQSGNFAMPIDASENALFDRTAAEQAGVAFTRTVGAKRLADLRALPVAALQKPAWAPHPIVDGHLLREDLTTTYRNHRQNDVPLLAGWNAEEGKDLAPEILGTDKFTAASHKALVAKLLGHAPSAAVLAAYPAATDAEARASIDRLTTDWWGWRTWYWAGLQAQYGKARPYLYYFTHRPAEPLTPCGYGCGAGHGAEIQYVFDHLGQDPRPWSAYDRQLAARLADTWANFARTGTPNGKGLPAWSAFDGRPATILRIGDAADLQARGGLPDFSMFGQPPKR</sequence>
<evidence type="ECO:0000256" key="1">
    <source>
        <dbReference type="ARBA" id="ARBA00005964"/>
    </source>
</evidence>
<comment type="caution">
    <text evidence="6">The sequence shown here is derived from an EMBL/GenBank/DDBJ whole genome shotgun (WGS) entry which is preliminary data.</text>
</comment>
<dbReference type="PRINTS" id="PR00878">
    <property type="entry name" value="CHOLNESTRASE"/>
</dbReference>